<keyword evidence="1" id="KW-1133">Transmembrane helix</keyword>
<proteinExistence type="predicted"/>
<gene>
    <name evidence="2" type="ORF">FG384_06660</name>
</gene>
<evidence type="ECO:0000256" key="1">
    <source>
        <dbReference type="SAM" id="Phobius"/>
    </source>
</evidence>
<dbReference type="RefSeq" id="WP_142641816.1">
    <property type="nucleotide sequence ID" value="NZ_VDGI01000005.1"/>
</dbReference>
<accession>A0A544TSM1</accession>
<comment type="caution">
    <text evidence="2">The sequence shown here is derived from an EMBL/GenBank/DDBJ whole genome shotgun (WGS) entry which is preliminary data.</text>
</comment>
<keyword evidence="1" id="KW-0812">Transmembrane</keyword>
<feature type="transmembrane region" description="Helical" evidence="1">
    <location>
        <begin position="6"/>
        <end position="26"/>
    </location>
</feature>
<organism evidence="2 3">
    <name type="scientific">Psychrobacillus vulpis</name>
    <dbReference type="NCBI Taxonomy" id="2325572"/>
    <lineage>
        <taxon>Bacteria</taxon>
        <taxon>Bacillati</taxon>
        <taxon>Bacillota</taxon>
        <taxon>Bacilli</taxon>
        <taxon>Bacillales</taxon>
        <taxon>Bacillaceae</taxon>
        <taxon>Psychrobacillus</taxon>
    </lineage>
</organism>
<keyword evidence="1" id="KW-0472">Membrane</keyword>
<dbReference type="AlphaFoldDB" id="A0A544TSM1"/>
<dbReference type="Proteomes" id="UP000316626">
    <property type="component" value="Unassembled WGS sequence"/>
</dbReference>
<reference evidence="2 3" key="1">
    <citation type="submission" date="2019-06" db="EMBL/GenBank/DDBJ databases">
        <title>Psychrobacillus vulpis sp. nov., a new species isolated from feces of a red fox that inhabits in The Tablas de Daimiel Natural Park, Albacete, Spain.</title>
        <authorList>
            <person name="Rodriguez M."/>
            <person name="Reina J.C."/>
            <person name="Bejar V."/>
            <person name="Llamas I."/>
        </authorList>
    </citation>
    <scope>NUCLEOTIDE SEQUENCE [LARGE SCALE GENOMIC DNA]</scope>
    <source>
        <strain evidence="2 3">Z8</strain>
    </source>
</reference>
<sequence length="67" mass="7743">MVEIIIFSSFGIALVSMVGLMGYATVKQYQIKQKQLEIEMMKLENEAFLQIEKKQLLLEEQTRSSTD</sequence>
<evidence type="ECO:0000313" key="3">
    <source>
        <dbReference type="Proteomes" id="UP000316626"/>
    </source>
</evidence>
<dbReference type="EMBL" id="VDGI01000005">
    <property type="protein sequence ID" value="TQR20435.1"/>
    <property type="molecule type" value="Genomic_DNA"/>
</dbReference>
<keyword evidence="3" id="KW-1185">Reference proteome</keyword>
<name>A0A544TSM1_9BACI</name>
<evidence type="ECO:0000313" key="2">
    <source>
        <dbReference type="EMBL" id="TQR20435.1"/>
    </source>
</evidence>
<protein>
    <submittedName>
        <fullName evidence="2">Uncharacterized protein</fullName>
    </submittedName>
</protein>